<evidence type="ECO:0008006" key="4">
    <source>
        <dbReference type="Google" id="ProtNLM"/>
    </source>
</evidence>
<proteinExistence type="predicted"/>
<feature type="signal peptide" evidence="1">
    <location>
        <begin position="1"/>
        <end position="19"/>
    </location>
</feature>
<accession>A0A6A8AI42</accession>
<evidence type="ECO:0000313" key="3">
    <source>
        <dbReference type="Proteomes" id="UP000435138"/>
    </source>
</evidence>
<dbReference type="EMBL" id="WIXI01000049">
    <property type="protein sequence ID" value="MQY48906.1"/>
    <property type="molecule type" value="Genomic_DNA"/>
</dbReference>
<gene>
    <name evidence="2" type="ORF">GAO09_22995</name>
</gene>
<keyword evidence="1" id="KW-0732">Signal</keyword>
<comment type="caution">
    <text evidence="2">The sequence shown here is derived from an EMBL/GenBank/DDBJ whole genome shotgun (WGS) entry which is preliminary data.</text>
</comment>
<evidence type="ECO:0000256" key="1">
    <source>
        <dbReference type="SAM" id="SignalP"/>
    </source>
</evidence>
<keyword evidence="3" id="KW-1185">Reference proteome</keyword>
<protein>
    <recommendedName>
        <fullName evidence="4">Cysteine rich repeat-containing protein</fullName>
    </recommendedName>
</protein>
<dbReference type="RefSeq" id="WP_153358130.1">
    <property type="nucleotide sequence ID" value="NZ_JAYKOO010000004.1"/>
</dbReference>
<sequence>MFRKALTIALLLFAGAAHAQQAGQAQMQAAREICAPDIQKLCPGISPGGGRLKACIREHASEFSKPCTDAMKNARAARNP</sequence>
<dbReference type="AlphaFoldDB" id="A0A6A8AI42"/>
<reference evidence="2 3" key="1">
    <citation type="submission" date="2019-11" db="EMBL/GenBank/DDBJ databases">
        <title>Genome analysis of Rhizobacterium cereale a novel genus and species isolated from maize roots in North Spain.</title>
        <authorList>
            <person name="Menendez E."/>
            <person name="Flores-Felix J.D."/>
            <person name="Ramirez-Bahena M.-H."/>
            <person name="Igual J.M."/>
            <person name="Garcia-Fraile P."/>
            <person name="Peix A."/>
            <person name="Velazquez E."/>
        </authorList>
    </citation>
    <scope>NUCLEOTIDE SEQUENCE [LARGE SCALE GENOMIC DNA]</scope>
    <source>
        <strain evidence="2 3">RZME27</strain>
    </source>
</reference>
<name>A0A6A8AI42_9HYPH</name>
<organism evidence="2 3">
    <name type="scientific">Endobacterium cereale</name>
    <dbReference type="NCBI Taxonomy" id="2663029"/>
    <lineage>
        <taxon>Bacteria</taxon>
        <taxon>Pseudomonadati</taxon>
        <taxon>Pseudomonadota</taxon>
        <taxon>Alphaproteobacteria</taxon>
        <taxon>Hyphomicrobiales</taxon>
        <taxon>Rhizobiaceae</taxon>
        <taxon>Endobacterium</taxon>
    </lineage>
</organism>
<evidence type="ECO:0000313" key="2">
    <source>
        <dbReference type="EMBL" id="MQY48906.1"/>
    </source>
</evidence>
<dbReference type="Proteomes" id="UP000435138">
    <property type="component" value="Unassembled WGS sequence"/>
</dbReference>
<feature type="chain" id="PRO_5025331806" description="Cysteine rich repeat-containing protein" evidence="1">
    <location>
        <begin position="20"/>
        <end position="80"/>
    </location>
</feature>